<evidence type="ECO:0000256" key="1">
    <source>
        <dbReference type="SAM" id="MobiDB-lite"/>
    </source>
</evidence>
<evidence type="ECO:0000313" key="2">
    <source>
        <dbReference type="EMBL" id="HIR05949.1"/>
    </source>
</evidence>
<reference evidence="2" key="2">
    <citation type="journal article" date="2021" name="PeerJ">
        <title>Extensive microbial diversity within the chicken gut microbiome revealed by metagenomics and culture.</title>
        <authorList>
            <person name="Gilroy R."/>
            <person name="Ravi A."/>
            <person name="Getino M."/>
            <person name="Pursley I."/>
            <person name="Horton D.L."/>
            <person name="Alikhan N.F."/>
            <person name="Baker D."/>
            <person name="Gharbi K."/>
            <person name="Hall N."/>
            <person name="Watson M."/>
            <person name="Adriaenssens E.M."/>
            <person name="Foster-Nyarko E."/>
            <person name="Jarju S."/>
            <person name="Secka A."/>
            <person name="Antonio M."/>
            <person name="Oren A."/>
            <person name="Chaudhuri R.R."/>
            <person name="La Ragione R."/>
            <person name="Hildebrand F."/>
            <person name="Pallen M.J."/>
        </authorList>
    </citation>
    <scope>NUCLEOTIDE SEQUENCE</scope>
    <source>
        <strain evidence="2">CHK180-2868</strain>
    </source>
</reference>
<sequence>MILEEGAFALSSYAAEAAAGVDETVYVNLDYYGNPTAVNVVKALSMNGTTEFTDYGTYQEVINMSDRTEPVINGDSVTWSFPEGRRDRFYYQGRMETEQLALPWNFDVSYKLNGVPVNGEDLAGASGLVEIHIAAQPNENALDYYKNNMVLLVAVPADMDSCYSLDAPGSQTQTVGSSSFVVFTALPGEEGDFTVRMGTDSFETIGIVMTMMPGTLKDLERIQDLNDAKETWSDAGDQLYDSADELSASMEAMRGGIGQLMAGLQSAESARQTWRGSKDEILAGNDRALESLSAMADQLNTMIPHIQTAKDAAQVVHESMGDLVDVLGEMRDPMERLSTSLRRLRSHAESASGDLDELTGLMQQLIALDAALSASEQAYITGLGSLAENLNQLEADYLTEMADLATASDAAEAWDGALEQTRQELLEEAMAGAAGEGSSGSAAGSAGQGGAGSIPGSGTAAGDVTMDARELMQALITKKGYLEQISVSSRRLSSRMSSLLEDTGDSARRAAQLLEEMDWLIEDLTALRDSLNMYYPDLQQGLDDAAELVSRTSEALQNGTDTLGLVQDTIKRSSDDFDAAARDAIGGSLDLLDKSLGALDATASMRSAGRTMKDTFDEEWNRLEDETRFLSMDPEAKKVSFTSEKNGEPDTLQIVIRTEEISLDKEEELLDTETETEPVSPLVRMWNVLVKMWNAIVEIFKNR</sequence>
<dbReference type="Proteomes" id="UP000824250">
    <property type="component" value="Unassembled WGS sequence"/>
</dbReference>
<comment type="caution">
    <text evidence="2">The sequence shown here is derived from an EMBL/GenBank/DDBJ whole genome shotgun (WGS) entry which is preliminary data.</text>
</comment>
<name>A0A9D1A579_9FIRM</name>
<gene>
    <name evidence="2" type="ORF">IAB28_08300</name>
</gene>
<dbReference type="AlphaFoldDB" id="A0A9D1A579"/>
<evidence type="ECO:0000313" key="3">
    <source>
        <dbReference type="Proteomes" id="UP000824250"/>
    </source>
</evidence>
<protein>
    <submittedName>
        <fullName evidence="2">Uncharacterized protein</fullName>
    </submittedName>
</protein>
<dbReference type="Gene3D" id="1.10.287.950">
    <property type="entry name" value="Methyl-accepting chemotaxis protein"/>
    <property type="match status" value="1"/>
</dbReference>
<dbReference type="EMBL" id="DVGC01000045">
    <property type="protein sequence ID" value="HIR05949.1"/>
    <property type="molecule type" value="Genomic_DNA"/>
</dbReference>
<reference evidence="2" key="1">
    <citation type="submission" date="2020-10" db="EMBL/GenBank/DDBJ databases">
        <authorList>
            <person name="Gilroy R."/>
        </authorList>
    </citation>
    <scope>NUCLEOTIDE SEQUENCE</scope>
    <source>
        <strain evidence="2">CHK180-2868</strain>
    </source>
</reference>
<accession>A0A9D1A579</accession>
<dbReference type="SUPFAM" id="SSF58104">
    <property type="entry name" value="Methyl-accepting chemotaxis protein (MCP) signaling domain"/>
    <property type="match status" value="1"/>
</dbReference>
<feature type="region of interest" description="Disordered" evidence="1">
    <location>
        <begin position="431"/>
        <end position="461"/>
    </location>
</feature>
<organism evidence="2 3">
    <name type="scientific">Candidatus Copromonas faecavium</name>
    <name type="common">nom. illeg.</name>
    <dbReference type="NCBI Taxonomy" id="2840740"/>
    <lineage>
        <taxon>Bacteria</taxon>
        <taxon>Bacillati</taxon>
        <taxon>Bacillota</taxon>
        <taxon>Clostridia</taxon>
        <taxon>Lachnospirales</taxon>
        <taxon>Lachnospiraceae</taxon>
        <taxon>Candidatus Copromonas (nom. illeg.)</taxon>
    </lineage>
</organism>
<feature type="compositionally biased region" description="Gly residues" evidence="1">
    <location>
        <begin position="446"/>
        <end position="455"/>
    </location>
</feature>
<proteinExistence type="predicted"/>